<keyword evidence="7" id="KW-1185">Reference proteome</keyword>
<dbReference type="Gene3D" id="3.90.1150.10">
    <property type="entry name" value="Aspartate Aminotransferase, domain 1"/>
    <property type="match status" value="1"/>
</dbReference>
<dbReference type="EMBL" id="WVTA01000013">
    <property type="protein sequence ID" value="KAK3202721.1"/>
    <property type="molecule type" value="Genomic_DNA"/>
</dbReference>
<comment type="caution">
    <text evidence="6">The sequence shown here is derived from an EMBL/GenBank/DDBJ whole genome shotgun (WGS) entry which is preliminary data.</text>
</comment>
<dbReference type="AlphaFoldDB" id="A0AAN6LT37"/>
<dbReference type="InterPro" id="IPR004472">
    <property type="entry name" value="DTB_synth_BioD"/>
</dbReference>
<proteinExistence type="inferred from homology"/>
<keyword evidence="2" id="KW-0032">Aminotransferase</keyword>
<dbReference type="InterPro" id="IPR015422">
    <property type="entry name" value="PyrdxlP-dep_Trfase_small"/>
</dbReference>
<dbReference type="PANTHER" id="PTHR42684:SF3">
    <property type="entry name" value="ADENOSYLMETHIONINE-8-AMINO-7-OXONONANOATE AMINOTRANSFERASE"/>
    <property type="match status" value="1"/>
</dbReference>
<evidence type="ECO:0000256" key="1">
    <source>
        <dbReference type="ARBA" id="ARBA00004173"/>
    </source>
</evidence>
<dbReference type="GO" id="GO:0005524">
    <property type="term" value="F:ATP binding"/>
    <property type="evidence" value="ECO:0007669"/>
    <property type="project" value="InterPro"/>
</dbReference>
<reference evidence="6 7" key="1">
    <citation type="submission" date="2021-02" db="EMBL/GenBank/DDBJ databases">
        <title>Genome assembly of Pseudopithomyces chartarum.</title>
        <authorList>
            <person name="Jauregui R."/>
            <person name="Singh J."/>
            <person name="Voisey C."/>
        </authorList>
    </citation>
    <scope>NUCLEOTIDE SEQUENCE [LARGE SCALE GENOMIC DNA]</scope>
    <source>
        <strain evidence="6 7">AGR01</strain>
    </source>
</reference>
<keyword evidence="4" id="KW-0663">Pyridoxal phosphate</keyword>
<comment type="subcellular location">
    <subcellularLocation>
        <location evidence="1">Mitochondrion</location>
    </subcellularLocation>
</comment>
<dbReference type="GO" id="GO:0009102">
    <property type="term" value="P:biotin biosynthetic process"/>
    <property type="evidence" value="ECO:0007669"/>
    <property type="project" value="InterPro"/>
</dbReference>
<evidence type="ECO:0008006" key="8">
    <source>
        <dbReference type="Google" id="ProtNLM"/>
    </source>
</evidence>
<dbReference type="PANTHER" id="PTHR42684">
    <property type="entry name" value="ADENOSYLMETHIONINE-8-AMINO-7-OXONONANOATE AMINOTRANSFERASE"/>
    <property type="match status" value="1"/>
</dbReference>
<dbReference type="Pfam" id="PF13500">
    <property type="entry name" value="AAA_26"/>
    <property type="match status" value="1"/>
</dbReference>
<dbReference type="InterPro" id="IPR015421">
    <property type="entry name" value="PyrdxlP-dep_Trfase_major"/>
</dbReference>
<dbReference type="InterPro" id="IPR015424">
    <property type="entry name" value="PyrdxlP-dep_Trfase"/>
</dbReference>
<evidence type="ECO:0000256" key="4">
    <source>
        <dbReference type="ARBA" id="ARBA00022898"/>
    </source>
</evidence>
<sequence length="858" mass="95807">MSRVPSGLWQNLIALQVYGANTNVGKTVFSTLLGAHFVKRAGKRRWSLHYIKPVSTGPATDADDAYVKRHVKGAAVTTLFQFKDPVSPHIAARDAEFIPTDDHLVRRLHAKIKVNANQFAWEKHMGLTIVETAGGVLSPGPSGVPQADIFRPLRLPVILVGDHRLGGIASTISAAESLLLRGYDIAAVVCFDDQGQYHNAEYLKEYFERKNIRAVTLSWIPELEGCTEEEERKAMKRYYEKHSESYEINELSRIVIKQHEDRLYTMDKLAARTRKVIWHPFTQHKHTTNTDDILVFDSAYGDYFQTKHTPASLTGLSKSGRPKDVTDKPIFYPAFDGSASWWTQGLGHGNPTLSLAAAYAAGRYGHVMFAGATHEPAVTLAETLLQGMKNPRLAKCFYTDDGSTAAEVGIKMALRATCKRYEWDGSTENIGILGLKGSYHGDTIGAMDASEPNIFNEKTDWYRGRGYWFDFPTVKMKMGEWVVESPPGMTEQLGGQELFPHLDDVFDFEARGAGTGRRWWLYEKYIRSKLDDLVKRQGLKFGALVMEPILLGAGGMIFVDPLFQRKLVEVVRSYSFSPVDPPTDPLHWTGLPILFDEVFTGLHRLGPFTPSSLLDIHPDISIHAKLLTGGLLPLSVTLASKSIFRAFLSPSKADALLHGHSYTAHPIGCHVANTSLREMETLKRSYAWKDFRRGWDPEAGRSEGQGEGQAWSMKRRQGPSNKTWSMWRRSLVEWLSYHPAVDHVVALGSVLAISLRDSEGSGYSSNAAAGLRDALLTDRSKTAVNVHARVLGNVIYFMASLTTSPKDLNAVSEALKQKLDLVSGVETAVSRKEEYEEEFEQFRWMADEEVEDEPVRTP</sequence>
<evidence type="ECO:0000313" key="7">
    <source>
        <dbReference type="Proteomes" id="UP001280581"/>
    </source>
</evidence>
<organism evidence="6 7">
    <name type="scientific">Pseudopithomyces chartarum</name>
    <dbReference type="NCBI Taxonomy" id="1892770"/>
    <lineage>
        <taxon>Eukaryota</taxon>
        <taxon>Fungi</taxon>
        <taxon>Dikarya</taxon>
        <taxon>Ascomycota</taxon>
        <taxon>Pezizomycotina</taxon>
        <taxon>Dothideomycetes</taxon>
        <taxon>Pleosporomycetidae</taxon>
        <taxon>Pleosporales</taxon>
        <taxon>Massarineae</taxon>
        <taxon>Didymosphaeriaceae</taxon>
        <taxon>Pseudopithomyces</taxon>
    </lineage>
</organism>
<dbReference type="CDD" id="cd03109">
    <property type="entry name" value="DTBS"/>
    <property type="match status" value="1"/>
</dbReference>
<dbReference type="SUPFAM" id="SSF52540">
    <property type="entry name" value="P-loop containing nucleoside triphosphate hydrolases"/>
    <property type="match status" value="1"/>
</dbReference>
<dbReference type="GO" id="GO:0005739">
    <property type="term" value="C:mitochondrion"/>
    <property type="evidence" value="ECO:0007669"/>
    <property type="project" value="UniProtKB-SubCell"/>
</dbReference>
<evidence type="ECO:0000256" key="5">
    <source>
        <dbReference type="SAM" id="MobiDB-lite"/>
    </source>
</evidence>
<dbReference type="GO" id="GO:0004015">
    <property type="term" value="F:adenosylmethionine-8-amino-7-oxononanoate transaminase activity"/>
    <property type="evidence" value="ECO:0007669"/>
    <property type="project" value="TreeGrafter"/>
</dbReference>
<protein>
    <recommendedName>
        <fullName evidence="8">PLP-dependent transferase</fullName>
    </recommendedName>
</protein>
<dbReference type="HAMAP" id="MF_00336">
    <property type="entry name" value="BioD"/>
    <property type="match status" value="1"/>
</dbReference>
<dbReference type="Gene3D" id="3.40.50.300">
    <property type="entry name" value="P-loop containing nucleotide triphosphate hydrolases"/>
    <property type="match status" value="1"/>
</dbReference>
<feature type="region of interest" description="Disordered" evidence="5">
    <location>
        <begin position="697"/>
        <end position="721"/>
    </location>
</feature>
<dbReference type="GO" id="GO:0030170">
    <property type="term" value="F:pyridoxal phosphate binding"/>
    <property type="evidence" value="ECO:0007669"/>
    <property type="project" value="InterPro"/>
</dbReference>
<dbReference type="Gene3D" id="3.40.640.10">
    <property type="entry name" value="Type I PLP-dependent aspartate aminotransferase-like (Major domain)"/>
    <property type="match status" value="1"/>
</dbReference>
<evidence type="ECO:0000313" key="6">
    <source>
        <dbReference type="EMBL" id="KAK3202721.1"/>
    </source>
</evidence>
<gene>
    <name evidence="6" type="ORF">GRF29_154g507715</name>
</gene>
<dbReference type="InterPro" id="IPR049704">
    <property type="entry name" value="Aminotrans_3_PPA_site"/>
</dbReference>
<dbReference type="GO" id="GO:0000287">
    <property type="term" value="F:magnesium ion binding"/>
    <property type="evidence" value="ECO:0007669"/>
    <property type="project" value="InterPro"/>
</dbReference>
<dbReference type="SUPFAM" id="SSF53383">
    <property type="entry name" value="PLP-dependent transferases"/>
    <property type="match status" value="1"/>
</dbReference>
<dbReference type="Pfam" id="PF00202">
    <property type="entry name" value="Aminotran_3"/>
    <property type="match status" value="2"/>
</dbReference>
<dbReference type="Proteomes" id="UP001280581">
    <property type="component" value="Unassembled WGS sequence"/>
</dbReference>
<evidence type="ECO:0000256" key="3">
    <source>
        <dbReference type="ARBA" id="ARBA00022679"/>
    </source>
</evidence>
<evidence type="ECO:0000256" key="2">
    <source>
        <dbReference type="ARBA" id="ARBA00022576"/>
    </source>
</evidence>
<dbReference type="GO" id="GO:0004141">
    <property type="term" value="F:dethiobiotin synthase activity"/>
    <property type="evidence" value="ECO:0007669"/>
    <property type="project" value="InterPro"/>
</dbReference>
<name>A0AAN6LT37_9PLEO</name>
<dbReference type="InterPro" id="IPR005814">
    <property type="entry name" value="Aminotrans_3"/>
</dbReference>
<dbReference type="InterPro" id="IPR027417">
    <property type="entry name" value="P-loop_NTPase"/>
</dbReference>
<dbReference type="PROSITE" id="PS00600">
    <property type="entry name" value="AA_TRANSFER_CLASS_3"/>
    <property type="match status" value="1"/>
</dbReference>
<keyword evidence="3" id="KW-0808">Transferase</keyword>
<accession>A0AAN6LT37</accession>